<dbReference type="InterPro" id="IPR003488">
    <property type="entry name" value="DprA"/>
</dbReference>
<name>A0A1F4W3J0_UNCKA</name>
<dbReference type="PANTHER" id="PTHR43022">
    <property type="entry name" value="PROTEIN SMF"/>
    <property type="match status" value="1"/>
</dbReference>
<sequence length="225" mass="24782">MTAYGKRVLEKIIPCLVEEGVTIVSGYMYGTDKEAHKITLDCGGKTIAVLGWGIDWNPEVPSKNLLFVSEYPNDLKPQLWMFPKRNRIVAGLSLGVIVIEASEDSGSLITADMAKKFGRKVFCIPGPITSTVSKGSNTYIRDGLASIVTDVNDITQFFNWKIAEKHPSNGKQLALLDFLDVEPLTMDEISEKMCRKVSDVSAELSLLQLKGEVIEEGGKYYVSKG</sequence>
<comment type="caution">
    <text evidence="4">The sequence shown here is derived from an EMBL/GenBank/DDBJ whole genome shotgun (WGS) entry which is preliminary data.</text>
</comment>
<evidence type="ECO:0000313" key="4">
    <source>
        <dbReference type="EMBL" id="OGC63920.1"/>
    </source>
</evidence>
<feature type="domain" description="Smf/DprA SLOG" evidence="2">
    <location>
        <begin position="1"/>
        <end position="158"/>
    </location>
</feature>
<dbReference type="GO" id="GO:0009294">
    <property type="term" value="P:DNA-mediated transformation"/>
    <property type="evidence" value="ECO:0007669"/>
    <property type="project" value="InterPro"/>
</dbReference>
<organism evidence="4 5">
    <name type="scientific">candidate division WWE3 bacterium RIFOXYA2_FULL_46_9</name>
    <dbReference type="NCBI Taxonomy" id="1802636"/>
    <lineage>
        <taxon>Bacteria</taxon>
        <taxon>Katanobacteria</taxon>
    </lineage>
</organism>
<dbReference type="Pfam" id="PF02481">
    <property type="entry name" value="DNA_processg_A"/>
    <property type="match status" value="1"/>
</dbReference>
<feature type="domain" description="DprA winged helix" evidence="3">
    <location>
        <begin position="167"/>
        <end position="218"/>
    </location>
</feature>
<dbReference type="PANTHER" id="PTHR43022:SF1">
    <property type="entry name" value="PROTEIN SMF"/>
    <property type="match status" value="1"/>
</dbReference>
<dbReference type="Gene3D" id="1.10.10.10">
    <property type="entry name" value="Winged helix-like DNA-binding domain superfamily/Winged helix DNA-binding domain"/>
    <property type="match status" value="1"/>
</dbReference>
<dbReference type="Gene3D" id="3.40.50.450">
    <property type="match status" value="1"/>
</dbReference>
<dbReference type="Proteomes" id="UP000176614">
    <property type="component" value="Unassembled WGS sequence"/>
</dbReference>
<accession>A0A1F4W3J0</accession>
<evidence type="ECO:0000259" key="3">
    <source>
        <dbReference type="Pfam" id="PF17782"/>
    </source>
</evidence>
<dbReference type="InterPro" id="IPR036388">
    <property type="entry name" value="WH-like_DNA-bd_sf"/>
</dbReference>
<dbReference type="InterPro" id="IPR057666">
    <property type="entry name" value="DrpA_SLOG"/>
</dbReference>
<dbReference type="SUPFAM" id="SSF102405">
    <property type="entry name" value="MCP/YpsA-like"/>
    <property type="match status" value="1"/>
</dbReference>
<evidence type="ECO:0000256" key="1">
    <source>
        <dbReference type="ARBA" id="ARBA00006525"/>
    </source>
</evidence>
<dbReference type="AlphaFoldDB" id="A0A1F4W3J0"/>
<evidence type="ECO:0000313" key="5">
    <source>
        <dbReference type="Proteomes" id="UP000176614"/>
    </source>
</evidence>
<dbReference type="EMBL" id="MEVT01000001">
    <property type="protein sequence ID" value="OGC63920.1"/>
    <property type="molecule type" value="Genomic_DNA"/>
</dbReference>
<gene>
    <name evidence="4" type="ORF">A2264_02435</name>
</gene>
<comment type="similarity">
    <text evidence="1">Belongs to the DprA/Smf family.</text>
</comment>
<dbReference type="Pfam" id="PF17782">
    <property type="entry name" value="WHD_DprA"/>
    <property type="match status" value="1"/>
</dbReference>
<evidence type="ECO:0000259" key="2">
    <source>
        <dbReference type="Pfam" id="PF02481"/>
    </source>
</evidence>
<protein>
    <submittedName>
        <fullName evidence="4">Uncharacterized protein</fullName>
    </submittedName>
</protein>
<reference evidence="4 5" key="1">
    <citation type="journal article" date="2016" name="Nat. Commun.">
        <title>Thousands of microbial genomes shed light on interconnected biogeochemical processes in an aquifer system.</title>
        <authorList>
            <person name="Anantharaman K."/>
            <person name="Brown C.T."/>
            <person name="Hug L.A."/>
            <person name="Sharon I."/>
            <person name="Castelle C.J."/>
            <person name="Probst A.J."/>
            <person name="Thomas B.C."/>
            <person name="Singh A."/>
            <person name="Wilkins M.J."/>
            <person name="Karaoz U."/>
            <person name="Brodie E.L."/>
            <person name="Williams K.H."/>
            <person name="Hubbard S.S."/>
            <person name="Banfield J.F."/>
        </authorList>
    </citation>
    <scope>NUCLEOTIDE SEQUENCE [LARGE SCALE GENOMIC DNA]</scope>
</reference>
<proteinExistence type="inferred from homology"/>
<dbReference type="InterPro" id="IPR041614">
    <property type="entry name" value="DprA_WH"/>
</dbReference>